<evidence type="ECO:0000256" key="16">
    <source>
        <dbReference type="ARBA" id="ARBA00024615"/>
    </source>
</evidence>
<gene>
    <name evidence="22" type="primary">atg9</name>
    <name evidence="21" type="ORF">SJAG_03100</name>
</gene>
<feature type="transmembrane region" description="Helical" evidence="19">
    <location>
        <begin position="477"/>
        <end position="499"/>
    </location>
</feature>
<keyword evidence="23" id="KW-1185">Reference proteome</keyword>
<evidence type="ECO:0000256" key="9">
    <source>
        <dbReference type="ARBA" id="ARBA00022989"/>
    </source>
</evidence>
<dbReference type="OMA" id="DEHTVWC"/>
<keyword evidence="9 19" id="KW-1133">Transmembrane helix</keyword>
<dbReference type="GO" id="GO:0000139">
    <property type="term" value="C:Golgi membrane"/>
    <property type="evidence" value="ECO:0007669"/>
    <property type="project" value="UniProtKB-SubCell"/>
</dbReference>
<dbReference type="GO" id="GO:0006869">
    <property type="term" value="P:lipid transport"/>
    <property type="evidence" value="ECO:0007669"/>
    <property type="project" value="UniProtKB-KW"/>
</dbReference>
<evidence type="ECO:0000256" key="2">
    <source>
        <dbReference type="ARBA" id="ARBA00004477"/>
    </source>
</evidence>
<dbReference type="JaponicusDB" id="SJAG_03100">
    <property type="gene designation" value="atg9"/>
</dbReference>
<dbReference type="GO" id="GO:0000423">
    <property type="term" value="P:mitophagy"/>
    <property type="evidence" value="ECO:0000318"/>
    <property type="project" value="GO_Central"/>
</dbReference>
<evidence type="ECO:0000313" key="21">
    <source>
        <dbReference type="EMBL" id="EEB07973.1"/>
    </source>
</evidence>
<dbReference type="STRING" id="402676.B6K3B6"/>
<keyword evidence="10 19" id="KW-0072">Autophagy</keyword>
<organism evidence="21 23">
    <name type="scientific">Schizosaccharomyces japonicus (strain yFS275 / FY16936)</name>
    <name type="common">Fission yeast</name>
    <dbReference type="NCBI Taxonomy" id="402676"/>
    <lineage>
        <taxon>Eukaryota</taxon>
        <taxon>Fungi</taxon>
        <taxon>Dikarya</taxon>
        <taxon>Ascomycota</taxon>
        <taxon>Taphrinomycotina</taxon>
        <taxon>Schizosaccharomycetes</taxon>
        <taxon>Schizosaccharomycetales</taxon>
        <taxon>Schizosaccharomycetaceae</taxon>
        <taxon>Schizosaccharomyces</taxon>
    </lineage>
</organism>
<dbReference type="GO" id="GO:0034045">
    <property type="term" value="C:phagophore assembly site membrane"/>
    <property type="evidence" value="ECO:0007669"/>
    <property type="project" value="UniProtKB-SubCell"/>
</dbReference>
<comment type="catalytic activity">
    <reaction evidence="15">
        <text>a 1,2-diacyl-sn-glycero-3-phospho-L-serine(in) = a 1,2-diacyl-sn-glycero-3-phospho-L-serine(out)</text>
        <dbReference type="Rhea" id="RHEA:38663"/>
        <dbReference type="ChEBI" id="CHEBI:57262"/>
    </reaction>
</comment>
<dbReference type="InterPro" id="IPR007241">
    <property type="entry name" value="Autophagy-rel_prot_9"/>
</dbReference>
<keyword evidence="11" id="KW-0333">Golgi apparatus</keyword>
<feature type="transmembrane region" description="Helical" evidence="19">
    <location>
        <begin position="226"/>
        <end position="248"/>
    </location>
</feature>
<feature type="transmembrane region" description="Helical" evidence="19">
    <location>
        <begin position="181"/>
        <end position="206"/>
    </location>
</feature>
<dbReference type="GO" id="GO:0005789">
    <property type="term" value="C:endoplasmic reticulum membrane"/>
    <property type="evidence" value="ECO:0007669"/>
    <property type="project" value="UniProtKB-SubCell"/>
</dbReference>
<accession>B6K3B6</accession>
<evidence type="ECO:0000256" key="3">
    <source>
        <dbReference type="ARBA" id="ARBA00004511"/>
    </source>
</evidence>
<comment type="subcellular location">
    <subcellularLocation>
        <location evidence="1">Cytoplasmic vesicle membrane</location>
        <topology evidence="1">Multi-pass membrane protein</topology>
    </subcellularLocation>
    <subcellularLocation>
        <location evidence="2">Endoplasmic reticulum membrane</location>
        <topology evidence="2">Multi-pass membrane protein</topology>
    </subcellularLocation>
    <subcellularLocation>
        <location evidence="4">Golgi apparatus membrane</location>
        <topology evidence="4">Multi-pass membrane protein</topology>
    </subcellularLocation>
    <subcellularLocation>
        <location evidence="3 19">Preautophagosomal structure membrane</location>
        <topology evidence="3 19">Multi-pass membrane protein</topology>
    </subcellularLocation>
</comment>
<dbReference type="GO" id="GO:0034497">
    <property type="term" value="P:protein localization to phagophore assembly site"/>
    <property type="evidence" value="ECO:0000318"/>
    <property type="project" value="GO_Central"/>
</dbReference>
<keyword evidence="7 19" id="KW-0813">Transport</keyword>
<dbReference type="PANTHER" id="PTHR13038">
    <property type="entry name" value="APG9 AUTOPHAGY 9"/>
    <property type="match status" value="1"/>
</dbReference>
<feature type="transmembrane region" description="Helical" evidence="19">
    <location>
        <begin position="573"/>
        <end position="595"/>
    </location>
</feature>
<comment type="similarity">
    <text evidence="5 19">Belongs to the ATG9 family.</text>
</comment>
<dbReference type="HOGENOM" id="CLU_006200_3_0_1"/>
<evidence type="ECO:0000256" key="11">
    <source>
        <dbReference type="ARBA" id="ARBA00023034"/>
    </source>
</evidence>
<feature type="compositionally biased region" description="Low complexity" evidence="20">
    <location>
        <begin position="60"/>
        <end position="70"/>
    </location>
</feature>
<comment type="function">
    <text evidence="19">Phospholipid scramblase involved in autophagy. Cycles between the preautophagosomal structure/phagophore assembly site (PAS) and the cytoplasmic vesicle pool and supplies membrane for the growing autophagosome. Lipid scramblase activity plays a key role in preautophagosomal structure/phagophore assembly by distributing the phospholipids that arrive through ATG2 from the cytoplasmic to the luminal leaflet of the bilayer, thereby driving autophagosomal membrane expansion.</text>
</comment>
<keyword evidence="14" id="KW-0968">Cytoplasmic vesicle</keyword>
<dbReference type="RefSeq" id="XP_002174266.1">
    <property type="nucleotide sequence ID" value="XM_002174230.1"/>
</dbReference>
<dbReference type="Proteomes" id="UP000001744">
    <property type="component" value="Unassembled WGS sequence"/>
</dbReference>
<dbReference type="VEuPathDB" id="FungiDB:SJAG_03100"/>
<evidence type="ECO:0000256" key="13">
    <source>
        <dbReference type="ARBA" id="ARBA00023136"/>
    </source>
</evidence>
<evidence type="ECO:0000256" key="17">
    <source>
        <dbReference type="ARBA" id="ARBA00024621"/>
    </source>
</evidence>
<dbReference type="AlphaFoldDB" id="B6K3B6"/>
<evidence type="ECO:0000256" key="4">
    <source>
        <dbReference type="ARBA" id="ARBA00004653"/>
    </source>
</evidence>
<feature type="region of interest" description="Disordered" evidence="20">
    <location>
        <begin position="1"/>
        <end position="70"/>
    </location>
</feature>
<keyword evidence="12 19" id="KW-0445">Lipid transport</keyword>
<dbReference type="GO" id="GO:0005776">
    <property type="term" value="C:autophagosome"/>
    <property type="evidence" value="ECO:0000318"/>
    <property type="project" value="GO_Central"/>
</dbReference>
<protein>
    <recommendedName>
        <fullName evidence="6 19">Autophagy-related protein 9</fullName>
    </recommendedName>
</protein>
<dbReference type="GO" id="GO:0030659">
    <property type="term" value="C:cytoplasmic vesicle membrane"/>
    <property type="evidence" value="ECO:0007669"/>
    <property type="project" value="UniProtKB-SubCell"/>
</dbReference>
<dbReference type="GO" id="GO:0034727">
    <property type="term" value="P:piecemeal microautophagy of the nucleus"/>
    <property type="evidence" value="ECO:0000318"/>
    <property type="project" value="GO_Central"/>
</dbReference>
<evidence type="ECO:0000256" key="12">
    <source>
        <dbReference type="ARBA" id="ARBA00023055"/>
    </source>
</evidence>
<feature type="transmembrane region" description="Helical" evidence="19">
    <location>
        <begin position="388"/>
        <end position="412"/>
    </location>
</feature>
<comment type="catalytic activity">
    <reaction evidence="18">
        <text>a 1,2-diacyl-sn-glycero-3-phosphocholine(in) = a 1,2-diacyl-sn-glycero-3-phosphocholine(out)</text>
        <dbReference type="Rhea" id="RHEA:38571"/>
        <dbReference type="ChEBI" id="CHEBI:57643"/>
    </reaction>
</comment>
<proteinExistence type="inferred from homology"/>
<evidence type="ECO:0000256" key="14">
    <source>
        <dbReference type="ARBA" id="ARBA00023329"/>
    </source>
</evidence>
<dbReference type="eggNOG" id="KOG2173">
    <property type="taxonomic scope" value="Eukaryota"/>
</dbReference>
<dbReference type="Pfam" id="PF04109">
    <property type="entry name" value="ATG9"/>
    <property type="match status" value="1"/>
</dbReference>
<feature type="compositionally biased region" description="Polar residues" evidence="20">
    <location>
        <begin position="1"/>
        <end position="27"/>
    </location>
</feature>
<evidence type="ECO:0000256" key="15">
    <source>
        <dbReference type="ARBA" id="ARBA00024479"/>
    </source>
</evidence>
<keyword evidence="8 19" id="KW-0812">Transmembrane</keyword>
<feature type="transmembrane region" description="Helical" evidence="19">
    <location>
        <begin position="511"/>
        <end position="529"/>
    </location>
</feature>
<dbReference type="OrthoDB" id="2020634at2759"/>
<evidence type="ECO:0000256" key="6">
    <source>
        <dbReference type="ARBA" id="ARBA00018074"/>
    </source>
</evidence>
<dbReference type="GO" id="GO:0000329">
    <property type="term" value="C:fungal-type vacuole membrane"/>
    <property type="evidence" value="ECO:0007669"/>
    <property type="project" value="EnsemblFungi"/>
</dbReference>
<evidence type="ECO:0000256" key="18">
    <source>
        <dbReference type="ARBA" id="ARBA00024631"/>
    </source>
</evidence>
<evidence type="ECO:0000256" key="5">
    <source>
        <dbReference type="ARBA" id="ARBA00006185"/>
    </source>
</evidence>
<sequence length="701" mass="80068">MFSSSFKNSQVNSQTYDLEAQTATQSLENDDTSKRVDEAVPLSSFASTPSRSRSKIPKTASSAVSDSTISSRASVSANSDDLLVEGPPPSLLLEEGLRAGSIRQTTSRSQHRLQNSAASRLRLPRNRFSRRFLRGSRSGRIDPEERALWYWANVENMDVFLNEIYAYYQGKGFWCIILHRFLQVSTIAFVVGFSTYLTSCVNWQSIKPNSSLASVIYPRCMARMSSTSVLILWVLLCTLFALTLHYTVDTFRLWRMRDFFVYALHIPEQDMQTVSWPLVVQRLMMLKDLNALTAPQYVLAENEKRRMDAHAIVNRIMRKENYMIALMNNGILEANVPYINSPIFTKTMEWNLSWCILSHVFGKQGQVKQEILSFGARTRLAEELRRRFIVAAVLNGIFAPFIAIYLVLLYFFRYFNEYHKNPSSLGARRYTPLAQWRFREFNELQHVFEKRMNASYEAASHYISQFPNINLIRLAKFVTLVLGSFTAILVLLTIIEPDLALTFELTDDRPILFYLGIFGTLIAVVRSAIPEDTLVFDPEASLKEVVEYTHYLPASWKDKMHSKEVQAEFCAFYAFRVTTLLWEIIGVLYTPFFLWKIAPERSAAVIDFFREHTVNVSGVGNVCSFAVFHSSTRGPATSKARETFTRTSYPSPMSHKVAAVYGASAGPQARDAFLRDKMQLSILNFAATNPEWIPQNEQDVD</sequence>
<name>B6K3B6_SCHJY</name>
<evidence type="ECO:0000256" key="10">
    <source>
        <dbReference type="ARBA" id="ARBA00023006"/>
    </source>
</evidence>
<dbReference type="GeneID" id="7048446"/>
<evidence type="ECO:0000256" key="19">
    <source>
        <dbReference type="RuleBase" id="RU364027"/>
    </source>
</evidence>
<dbReference type="GO" id="GO:0000407">
    <property type="term" value="C:phagophore assembly site"/>
    <property type="evidence" value="ECO:0000318"/>
    <property type="project" value="GO_Central"/>
</dbReference>
<dbReference type="GO" id="GO:0061709">
    <property type="term" value="P:reticulophagy"/>
    <property type="evidence" value="ECO:0000318"/>
    <property type="project" value="GO_Central"/>
</dbReference>
<reference evidence="21 23" key="1">
    <citation type="journal article" date="2011" name="Science">
        <title>Comparative functional genomics of the fission yeasts.</title>
        <authorList>
            <person name="Rhind N."/>
            <person name="Chen Z."/>
            <person name="Yassour M."/>
            <person name="Thompson D.A."/>
            <person name="Haas B.J."/>
            <person name="Habib N."/>
            <person name="Wapinski I."/>
            <person name="Roy S."/>
            <person name="Lin M.F."/>
            <person name="Heiman D.I."/>
            <person name="Young S.K."/>
            <person name="Furuya K."/>
            <person name="Guo Y."/>
            <person name="Pidoux A."/>
            <person name="Chen H.M."/>
            <person name="Robbertse B."/>
            <person name="Goldberg J.M."/>
            <person name="Aoki K."/>
            <person name="Bayne E.H."/>
            <person name="Berlin A.M."/>
            <person name="Desjardins C.A."/>
            <person name="Dobbs E."/>
            <person name="Dukaj L."/>
            <person name="Fan L."/>
            <person name="FitzGerald M.G."/>
            <person name="French C."/>
            <person name="Gujja S."/>
            <person name="Hansen K."/>
            <person name="Keifenheim D."/>
            <person name="Levin J.Z."/>
            <person name="Mosher R.A."/>
            <person name="Mueller C.A."/>
            <person name="Pfiffner J."/>
            <person name="Priest M."/>
            <person name="Russ C."/>
            <person name="Smialowska A."/>
            <person name="Swoboda P."/>
            <person name="Sykes S.M."/>
            <person name="Vaughn M."/>
            <person name="Vengrova S."/>
            <person name="Yoder R."/>
            <person name="Zeng Q."/>
            <person name="Allshire R."/>
            <person name="Baulcombe D."/>
            <person name="Birren B.W."/>
            <person name="Brown W."/>
            <person name="Ekwall K."/>
            <person name="Kellis M."/>
            <person name="Leatherwood J."/>
            <person name="Levin H."/>
            <person name="Margalit H."/>
            <person name="Martienssen R."/>
            <person name="Nieduszynski C.A."/>
            <person name="Spatafora J.W."/>
            <person name="Friedman N."/>
            <person name="Dalgaard J.Z."/>
            <person name="Baumann P."/>
            <person name="Niki H."/>
            <person name="Regev A."/>
            <person name="Nusbaum C."/>
        </authorList>
    </citation>
    <scope>NUCLEOTIDE SEQUENCE [LARGE SCALE GENOMIC DNA]</scope>
    <source>
        <strain evidence="23">yFS275 / FY16936</strain>
    </source>
</reference>
<evidence type="ECO:0000256" key="8">
    <source>
        <dbReference type="ARBA" id="ARBA00022692"/>
    </source>
</evidence>
<comment type="catalytic activity">
    <reaction evidence="16">
        <text>a 1,2-diacyl-sn-glycero-3-phosphoethanolamine(in) = a 1,2-diacyl-sn-glycero-3-phosphoethanolamine(out)</text>
        <dbReference type="Rhea" id="RHEA:38895"/>
        <dbReference type="ChEBI" id="CHEBI:64612"/>
    </reaction>
</comment>
<comment type="catalytic activity">
    <reaction evidence="17">
        <text>a 1,2-diacyl-sn-glycero-3-phospho-(1D-myo-inositol-3-phosphate)(in) = a 1,2-diacyl-sn-glycero-3-phospho-(1D-myo-inositol-3-phosphate)(out)</text>
        <dbReference type="Rhea" id="RHEA:67920"/>
        <dbReference type="ChEBI" id="CHEBI:58088"/>
    </reaction>
</comment>
<evidence type="ECO:0000313" key="23">
    <source>
        <dbReference type="Proteomes" id="UP000001744"/>
    </source>
</evidence>
<dbReference type="PANTHER" id="PTHR13038:SF10">
    <property type="entry name" value="AUTOPHAGY-RELATED PROTEIN 9"/>
    <property type="match status" value="1"/>
</dbReference>
<evidence type="ECO:0000256" key="1">
    <source>
        <dbReference type="ARBA" id="ARBA00004439"/>
    </source>
</evidence>
<dbReference type="EMBL" id="KE651167">
    <property type="protein sequence ID" value="EEB07973.1"/>
    <property type="molecule type" value="Genomic_DNA"/>
</dbReference>
<evidence type="ECO:0000256" key="20">
    <source>
        <dbReference type="SAM" id="MobiDB-lite"/>
    </source>
</evidence>
<evidence type="ECO:0000256" key="7">
    <source>
        <dbReference type="ARBA" id="ARBA00022448"/>
    </source>
</evidence>
<evidence type="ECO:0000313" key="22">
    <source>
        <dbReference type="JaponicusDB" id="SJAG_03100"/>
    </source>
</evidence>
<keyword evidence="13 19" id="KW-0472">Membrane</keyword>